<reference evidence="2 3" key="1">
    <citation type="submission" date="2024-06" db="EMBL/GenBank/DDBJ databases">
        <title>The Natural Products Discovery Center: Release of the First 8490 Sequenced Strains for Exploring Actinobacteria Biosynthetic Diversity.</title>
        <authorList>
            <person name="Kalkreuter E."/>
            <person name="Kautsar S.A."/>
            <person name="Yang D."/>
            <person name="Bader C.D."/>
            <person name="Teijaro C.N."/>
            <person name="Fluegel L."/>
            <person name="Davis C.M."/>
            <person name="Simpson J.R."/>
            <person name="Lauterbach L."/>
            <person name="Steele A.D."/>
            <person name="Gui C."/>
            <person name="Meng S."/>
            <person name="Li G."/>
            <person name="Viehrig K."/>
            <person name="Ye F."/>
            <person name="Su P."/>
            <person name="Kiefer A.F."/>
            <person name="Nichols A."/>
            <person name="Cepeda A.J."/>
            <person name="Yan W."/>
            <person name="Fan B."/>
            <person name="Jiang Y."/>
            <person name="Adhikari A."/>
            <person name="Zheng C.-J."/>
            <person name="Schuster L."/>
            <person name="Cowan T.M."/>
            <person name="Smanski M.J."/>
            <person name="Chevrette M.G."/>
            <person name="De Carvalho L.P.S."/>
            <person name="Shen B."/>
        </authorList>
    </citation>
    <scope>NUCLEOTIDE SEQUENCE [LARGE SCALE GENOMIC DNA]</scope>
    <source>
        <strain evidence="2 3">NPDC077434</strain>
    </source>
</reference>
<feature type="transmembrane region" description="Helical" evidence="1">
    <location>
        <begin position="90"/>
        <end position="117"/>
    </location>
</feature>
<feature type="transmembrane region" description="Helical" evidence="1">
    <location>
        <begin position="47"/>
        <end position="69"/>
    </location>
</feature>
<keyword evidence="1" id="KW-0812">Transmembrane</keyword>
<feature type="transmembrane region" description="Helical" evidence="1">
    <location>
        <begin position="156"/>
        <end position="174"/>
    </location>
</feature>
<keyword evidence="1" id="KW-0472">Membrane</keyword>
<evidence type="ECO:0000256" key="1">
    <source>
        <dbReference type="SAM" id="Phobius"/>
    </source>
</evidence>
<protein>
    <submittedName>
        <fullName evidence="2">ABC transporter permease</fullName>
    </submittedName>
</protein>
<evidence type="ECO:0000313" key="3">
    <source>
        <dbReference type="Proteomes" id="UP001553715"/>
    </source>
</evidence>
<dbReference type="InterPro" id="IPR052902">
    <property type="entry name" value="ABC-2_transporter"/>
</dbReference>
<dbReference type="EMBL" id="JBFBMH010000035">
    <property type="protein sequence ID" value="MEW1976556.1"/>
    <property type="molecule type" value="Genomic_DNA"/>
</dbReference>
<dbReference type="RefSeq" id="WP_366233424.1">
    <property type="nucleotide sequence ID" value="NZ_JBFBMH010000035.1"/>
</dbReference>
<dbReference type="PANTHER" id="PTHR43027">
    <property type="entry name" value="DOXORUBICIN RESISTANCE ABC TRANSPORTER PERMEASE PROTEIN DRRC-RELATED"/>
    <property type="match status" value="1"/>
</dbReference>
<accession>A0ABV3LLB1</accession>
<keyword evidence="1" id="KW-1133">Transmembrane helix</keyword>
<name>A0ABV3LLB1_9MICO</name>
<dbReference type="Proteomes" id="UP001553715">
    <property type="component" value="Unassembled WGS sequence"/>
</dbReference>
<feature type="transmembrane region" description="Helical" evidence="1">
    <location>
        <begin position="12"/>
        <end position="35"/>
    </location>
</feature>
<comment type="caution">
    <text evidence="2">The sequence shown here is derived from an EMBL/GenBank/DDBJ whole genome shotgun (WGS) entry which is preliminary data.</text>
</comment>
<keyword evidence="3" id="KW-1185">Reference proteome</keyword>
<dbReference type="PANTHER" id="PTHR43027:SF2">
    <property type="entry name" value="TRANSPORT PERMEASE PROTEIN"/>
    <property type="match status" value="1"/>
</dbReference>
<feature type="transmembrane region" description="Helical" evidence="1">
    <location>
        <begin position="123"/>
        <end position="144"/>
    </location>
</feature>
<proteinExistence type="predicted"/>
<gene>
    <name evidence="2" type="ORF">AB0301_15990</name>
</gene>
<organism evidence="2 3">
    <name type="scientific">Microbacterium profundi</name>
    <dbReference type="NCBI Taxonomy" id="450380"/>
    <lineage>
        <taxon>Bacteria</taxon>
        <taxon>Bacillati</taxon>
        <taxon>Actinomycetota</taxon>
        <taxon>Actinomycetes</taxon>
        <taxon>Micrococcales</taxon>
        <taxon>Microbacteriaceae</taxon>
        <taxon>Microbacterium</taxon>
    </lineage>
</organism>
<feature type="transmembrane region" description="Helical" evidence="1">
    <location>
        <begin position="206"/>
        <end position="227"/>
    </location>
</feature>
<sequence length="237" mass="24927">MLRIATAELRQLLRNRLVAASALIIPLMFAAVLIVTRDRFPGGTGAVVGLTVIGLAGLGVYVTATTTLATRRQTLFLKRLRSTTASDGSILAGLLLPVLAVNVMQIAAVLVVMGLVGSPPADVLLVIVGVVVAQALFLALALLTSVLSRSAEHAQVTTLPLFLLSMGTAAWIAATGTDELGFVKRLLPGGAAVELMMDGWFGSSGWAQSVPTLVTATVWPVVAFLLARTYFQWDPRH</sequence>
<evidence type="ECO:0000313" key="2">
    <source>
        <dbReference type="EMBL" id="MEW1976556.1"/>
    </source>
</evidence>